<proteinExistence type="predicted"/>
<feature type="signal peptide" evidence="1">
    <location>
        <begin position="1"/>
        <end position="31"/>
    </location>
</feature>
<feature type="chain" id="PRO_5012211336" evidence="1">
    <location>
        <begin position="32"/>
        <end position="136"/>
    </location>
</feature>
<keyword evidence="3" id="KW-1185">Reference proteome</keyword>
<gene>
    <name evidence="2" type="ORF">NIES30_12725</name>
</gene>
<dbReference type="OrthoDB" id="574717at2"/>
<dbReference type="RefSeq" id="WP_073608786.1">
    <property type="nucleotide sequence ID" value="NZ_MRCG01000008.1"/>
</dbReference>
<reference evidence="2 3" key="1">
    <citation type="submission" date="2016-11" db="EMBL/GenBank/DDBJ databases">
        <title>Draft Genome Sequences of Nine Cyanobacterial Strains from Diverse Habitats.</title>
        <authorList>
            <person name="Zhu T."/>
            <person name="Hou S."/>
            <person name="Lu X."/>
            <person name="Hess W.R."/>
        </authorList>
    </citation>
    <scope>NUCLEOTIDE SEQUENCE [LARGE SCALE GENOMIC DNA]</scope>
    <source>
        <strain evidence="2 3">NIES-30</strain>
    </source>
</reference>
<name>A0A1U7J5F1_9CYAN</name>
<sequence>MSLFLRPRSSIALSLGAAVLALAFACQPAPSADHSSAINKIAFDLGTLDENGLSGPTDGKRSLDYEFCIPAGGAYTQAVSAIDPSAQFFPQSRGRIGCGEDEVLTIGNTYQTNHQDILIELANLDYVDRIQPVNWE</sequence>
<evidence type="ECO:0000256" key="1">
    <source>
        <dbReference type="SAM" id="SignalP"/>
    </source>
</evidence>
<organism evidence="2 3">
    <name type="scientific">Phormidium tenue NIES-30</name>
    <dbReference type="NCBI Taxonomy" id="549789"/>
    <lineage>
        <taxon>Bacteria</taxon>
        <taxon>Bacillati</taxon>
        <taxon>Cyanobacteriota</taxon>
        <taxon>Cyanophyceae</taxon>
        <taxon>Oscillatoriophycideae</taxon>
        <taxon>Oscillatoriales</taxon>
        <taxon>Oscillatoriaceae</taxon>
        <taxon>Phormidium</taxon>
    </lineage>
</organism>
<dbReference type="EMBL" id="MRCG01000008">
    <property type="protein sequence ID" value="OKH47827.1"/>
    <property type="molecule type" value="Genomic_DNA"/>
</dbReference>
<evidence type="ECO:0000313" key="2">
    <source>
        <dbReference type="EMBL" id="OKH47827.1"/>
    </source>
</evidence>
<dbReference type="AlphaFoldDB" id="A0A1U7J5F1"/>
<keyword evidence="1" id="KW-0732">Signal</keyword>
<comment type="caution">
    <text evidence="2">The sequence shown here is derived from an EMBL/GenBank/DDBJ whole genome shotgun (WGS) entry which is preliminary data.</text>
</comment>
<dbReference type="Proteomes" id="UP000185557">
    <property type="component" value="Unassembled WGS sequence"/>
</dbReference>
<evidence type="ECO:0000313" key="3">
    <source>
        <dbReference type="Proteomes" id="UP000185557"/>
    </source>
</evidence>
<protein>
    <submittedName>
        <fullName evidence="2">Uncharacterized protein</fullName>
    </submittedName>
</protein>
<accession>A0A1U7J5F1</accession>
<dbReference type="PROSITE" id="PS51257">
    <property type="entry name" value="PROKAR_LIPOPROTEIN"/>
    <property type="match status" value="1"/>
</dbReference>